<proteinExistence type="predicted"/>
<organism evidence="1 2">
    <name type="scientific">Staurois parvus</name>
    <dbReference type="NCBI Taxonomy" id="386267"/>
    <lineage>
        <taxon>Eukaryota</taxon>
        <taxon>Metazoa</taxon>
        <taxon>Chordata</taxon>
        <taxon>Craniata</taxon>
        <taxon>Vertebrata</taxon>
        <taxon>Euteleostomi</taxon>
        <taxon>Amphibia</taxon>
        <taxon>Batrachia</taxon>
        <taxon>Anura</taxon>
        <taxon>Neobatrachia</taxon>
        <taxon>Ranoidea</taxon>
        <taxon>Ranidae</taxon>
        <taxon>Staurois</taxon>
    </lineage>
</organism>
<gene>
    <name evidence="1" type="ORF">SPARVUS_LOCUS2409983</name>
</gene>
<comment type="caution">
    <text evidence="1">The sequence shown here is derived from an EMBL/GenBank/DDBJ whole genome shotgun (WGS) entry which is preliminary data.</text>
</comment>
<name>A0ABN9B946_9NEOB</name>
<reference evidence="1" key="1">
    <citation type="submission" date="2023-05" db="EMBL/GenBank/DDBJ databases">
        <authorList>
            <person name="Stuckert A."/>
        </authorList>
    </citation>
    <scope>NUCLEOTIDE SEQUENCE</scope>
</reference>
<evidence type="ECO:0000313" key="1">
    <source>
        <dbReference type="EMBL" id="CAI9544065.1"/>
    </source>
</evidence>
<accession>A0ABN9B946</accession>
<protein>
    <submittedName>
        <fullName evidence="1">Uncharacterized protein</fullName>
    </submittedName>
</protein>
<dbReference type="Proteomes" id="UP001162483">
    <property type="component" value="Unassembled WGS sequence"/>
</dbReference>
<sequence length="42" mass="4585">MKGLTQLRSRIPVLSVGNVFQGSPIFINIRELIQGGKAVFLS</sequence>
<evidence type="ECO:0000313" key="2">
    <source>
        <dbReference type="Proteomes" id="UP001162483"/>
    </source>
</evidence>
<keyword evidence="2" id="KW-1185">Reference proteome</keyword>
<dbReference type="EMBL" id="CATNWA010002909">
    <property type="protein sequence ID" value="CAI9544065.1"/>
    <property type="molecule type" value="Genomic_DNA"/>
</dbReference>